<feature type="coiled-coil region" evidence="4">
    <location>
        <begin position="544"/>
        <end position="595"/>
    </location>
</feature>
<dbReference type="Proteomes" id="UP000095390">
    <property type="component" value="Unassembled WGS sequence"/>
</dbReference>
<dbReference type="InterPro" id="IPR003593">
    <property type="entry name" value="AAA+_ATPase"/>
</dbReference>
<accession>A0A173TGZ9</accession>
<dbReference type="Gene3D" id="3.40.50.300">
    <property type="entry name" value="P-loop containing nucleotide triphosphate hydrolases"/>
    <property type="match status" value="2"/>
</dbReference>
<dbReference type="CDD" id="cd03221">
    <property type="entry name" value="ABCF_EF-3"/>
    <property type="match status" value="2"/>
</dbReference>
<dbReference type="SUPFAM" id="SSF52540">
    <property type="entry name" value="P-loop containing nucleoside triphosphate hydrolases"/>
    <property type="match status" value="2"/>
</dbReference>
<dbReference type="GO" id="GO:0016887">
    <property type="term" value="F:ATP hydrolysis activity"/>
    <property type="evidence" value="ECO:0007669"/>
    <property type="project" value="InterPro"/>
</dbReference>
<dbReference type="Pfam" id="PF12848">
    <property type="entry name" value="ABC_tran_Xtn"/>
    <property type="match status" value="1"/>
</dbReference>
<name>A0A173TGZ9_9FIRM</name>
<dbReference type="GO" id="GO:0005524">
    <property type="term" value="F:ATP binding"/>
    <property type="evidence" value="ECO:0007669"/>
    <property type="project" value="UniProtKB-KW"/>
</dbReference>
<dbReference type="PANTHER" id="PTHR42855:SF1">
    <property type="entry name" value="ABC TRANSPORTER DOMAIN-CONTAINING PROTEIN"/>
    <property type="match status" value="1"/>
</dbReference>
<dbReference type="InterPro" id="IPR051309">
    <property type="entry name" value="ABCF_ATPase"/>
</dbReference>
<gene>
    <name evidence="6" type="ORF">ERS852578_01667</name>
</gene>
<dbReference type="InterPro" id="IPR032524">
    <property type="entry name" value="ABC_tran_C"/>
</dbReference>
<dbReference type="InterPro" id="IPR017871">
    <property type="entry name" value="ABC_transporter-like_CS"/>
</dbReference>
<keyword evidence="2" id="KW-0547">Nucleotide-binding</keyword>
<keyword evidence="1" id="KW-0677">Repeat</keyword>
<dbReference type="OrthoDB" id="9801441at2"/>
<organism evidence="6 7">
    <name type="scientific">Anaerobutyricum hallii</name>
    <dbReference type="NCBI Taxonomy" id="39488"/>
    <lineage>
        <taxon>Bacteria</taxon>
        <taxon>Bacillati</taxon>
        <taxon>Bacillota</taxon>
        <taxon>Clostridia</taxon>
        <taxon>Lachnospirales</taxon>
        <taxon>Lachnospiraceae</taxon>
        <taxon>Anaerobutyricum</taxon>
    </lineage>
</organism>
<keyword evidence="4" id="KW-0175">Coiled coil</keyword>
<dbReference type="InterPro" id="IPR027417">
    <property type="entry name" value="P-loop_NTPase"/>
</dbReference>
<dbReference type="PANTHER" id="PTHR42855">
    <property type="entry name" value="ABC TRANSPORTER ATP-BINDING SUBUNIT"/>
    <property type="match status" value="1"/>
</dbReference>
<proteinExistence type="predicted"/>
<dbReference type="GO" id="GO:0003677">
    <property type="term" value="F:DNA binding"/>
    <property type="evidence" value="ECO:0007669"/>
    <property type="project" value="InterPro"/>
</dbReference>
<sequence length="618" mass="71233">MSVINVEHISKLYGDKMILEDLSCSVDEGDKIGIIGINGTGKSTLLRIIAGEEEADEGKIIFSNGMTIGWMGQNPEFDEESSILKYVCEGKKIEDDYGYESDAKAMLTVLELENFDEKIKNLSGGQKKRAALCKVLLQKPDILILDEPTNHLDNKMSDWLENYLKSFRGVLLMVTHDRYFLDKVTNHIWEVEGGKVYYYDENYSGYLERKAEREERELASERKRQSILRSEVKWVMRGARARSTKQKARLERFEQLKAMDSPKTAKQVEMGSVGTRLGKKTIELYDISKAYGDKVLFKHFSYIFKRFERIGFVGHNGCGKSTLMKILADLEQADSGAIEWGETIKIGYFAQECEVMDERERVIDYIKDAAEYVRTSEGLVSASKMLERFLFSSDMQYTPIAKISGGERRRLYLLKVLMQSPNVLILDEPTNDLDIATLRVLEDFLDEFAGIVITVSHDRYFLDRTVDRIAAFENGNIVVYEGDYTEYQEKSGRIEADSIDNVDSGSGLHIKKSNEKKKEGREQWLASKNKEKKLKFSYKEQKEFETIDEDIEKLEEKIAELEEQISKCATDFIKLNELMQEKEKTEAELSDKMERWVYLNDLAEKIEAQKRENNNENI</sequence>
<evidence type="ECO:0000256" key="4">
    <source>
        <dbReference type="SAM" id="Coils"/>
    </source>
</evidence>
<reference evidence="6 7" key="1">
    <citation type="submission" date="2015-09" db="EMBL/GenBank/DDBJ databases">
        <authorList>
            <consortium name="Pathogen Informatics"/>
        </authorList>
    </citation>
    <scope>NUCLEOTIDE SEQUENCE [LARGE SCALE GENOMIC DNA]</scope>
    <source>
        <strain evidence="6 7">2789STDY5834966</strain>
    </source>
</reference>
<evidence type="ECO:0000256" key="3">
    <source>
        <dbReference type="ARBA" id="ARBA00022840"/>
    </source>
</evidence>
<dbReference type="PROSITE" id="PS00211">
    <property type="entry name" value="ABC_TRANSPORTER_1"/>
    <property type="match status" value="1"/>
</dbReference>
<dbReference type="RefSeq" id="WP_022170741.1">
    <property type="nucleotide sequence ID" value="NZ_CAKXER010000043.1"/>
</dbReference>
<evidence type="ECO:0000313" key="7">
    <source>
        <dbReference type="Proteomes" id="UP000095390"/>
    </source>
</evidence>
<protein>
    <submittedName>
        <fullName evidence="6">Uncharacterized ABC transporter ATP-binding protein HI_1252</fullName>
    </submittedName>
</protein>
<feature type="domain" description="ABC transporter" evidence="5">
    <location>
        <begin position="4"/>
        <end position="218"/>
    </location>
</feature>
<feature type="domain" description="ABC transporter" evidence="5">
    <location>
        <begin position="282"/>
        <end position="499"/>
    </location>
</feature>
<evidence type="ECO:0000313" key="6">
    <source>
        <dbReference type="EMBL" id="CUN01700.1"/>
    </source>
</evidence>
<dbReference type="EMBL" id="CYYC01000018">
    <property type="protein sequence ID" value="CUN01700.1"/>
    <property type="molecule type" value="Genomic_DNA"/>
</dbReference>
<dbReference type="Pfam" id="PF16326">
    <property type="entry name" value="ABC_tran_CTD"/>
    <property type="match status" value="1"/>
</dbReference>
<keyword evidence="3 6" id="KW-0067">ATP-binding</keyword>
<dbReference type="FunFam" id="3.40.50.300:FF:000011">
    <property type="entry name" value="Putative ABC transporter ATP-binding component"/>
    <property type="match status" value="1"/>
</dbReference>
<evidence type="ECO:0000259" key="5">
    <source>
        <dbReference type="PROSITE" id="PS50893"/>
    </source>
</evidence>
<dbReference type="PROSITE" id="PS50893">
    <property type="entry name" value="ABC_TRANSPORTER_2"/>
    <property type="match status" value="2"/>
</dbReference>
<dbReference type="Gene3D" id="1.10.287.380">
    <property type="entry name" value="Valyl-tRNA synthetase, C-terminal domain"/>
    <property type="match status" value="1"/>
</dbReference>
<dbReference type="SMART" id="SM00382">
    <property type="entry name" value="AAA"/>
    <property type="match status" value="2"/>
</dbReference>
<dbReference type="AlphaFoldDB" id="A0A173TGZ9"/>
<evidence type="ECO:0000256" key="2">
    <source>
        <dbReference type="ARBA" id="ARBA00022741"/>
    </source>
</evidence>
<dbReference type="FunFam" id="3.40.50.300:FF:000309">
    <property type="entry name" value="ABC transporter ATP-binding protein"/>
    <property type="match status" value="1"/>
</dbReference>
<dbReference type="InterPro" id="IPR003439">
    <property type="entry name" value="ABC_transporter-like_ATP-bd"/>
</dbReference>
<evidence type="ECO:0000256" key="1">
    <source>
        <dbReference type="ARBA" id="ARBA00022737"/>
    </source>
</evidence>
<dbReference type="InterPro" id="IPR037118">
    <property type="entry name" value="Val-tRNA_synth_C_sf"/>
</dbReference>
<dbReference type="InterPro" id="IPR032781">
    <property type="entry name" value="ABC_tran_Xtn"/>
</dbReference>
<dbReference type="Pfam" id="PF00005">
    <property type="entry name" value="ABC_tran"/>
    <property type="match status" value="2"/>
</dbReference>